<dbReference type="PANTHER" id="PTHR46609">
    <property type="entry name" value="EXONUCLEASE, PHAGE-TYPE/RECB, C-TERMINAL DOMAIN-CONTAINING PROTEIN"/>
    <property type="match status" value="1"/>
</dbReference>
<dbReference type="GO" id="GO:0004527">
    <property type="term" value="F:exonuclease activity"/>
    <property type="evidence" value="ECO:0007669"/>
    <property type="project" value="UniProtKB-KW"/>
</dbReference>
<sequence length="227" mass="25639">MATTIYDKLEQGSQEWFDARCGILTASVIGQMITPKTVKRADNETARSLTRHLAAERITQYVEPTFTSADMERGNMVEPIARDLYSKDYAEAREVGFILMEEGSFKLGFSPDGLVGDNGLLEIKAPRQKKHLATILDDAVPMEHMAQIQTGLLVSGYEWLDFISYCGGMPLFVKRVLPDPKWFDAIKDAASVFEENVSKMIERYENLTNGSPMTERIELFNDSEFTF</sequence>
<dbReference type="Gene3D" id="3.90.320.10">
    <property type="match status" value="1"/>
</dbReference>
<keyword evidence="2" id="KW-0540">Nuclease</keyword>
<dbReference type="InterPro" id="IPR051703">
    <property type="entry name" value="NF-kappa-B_Signaling_Reg"/>
</dbReference>
<evidence type="ECO:0000313" key="2">
    <source>
        <dbReference type="EMBL" id="MFC4717764.1"/>
    </source>
</evidence>
<dbReference type="Proteomes" id="UP001595884">
    <property type="component" value="Unassembled WGS sequence"/>
</dbReference>
<keyword evidence="2" id="KW-0378">Hydrolase</keyword>
<reference evidence="3" key="1">
    <citation type="journal article" date="2019" name="Int. J. Syst. Evol. Microbiol.">
        <title>The Global Catalogue of Microorganisms (GCM) 10K type strain sequencing project: providing services to taxonomists for standard genome sequencing and annotation.</title>
        <authorList>
            <consortium name="The Broad Institute Genomics Platform"/>
            <consortium name="The Broad Institute Genome Sequencing Center for Infectious Disease"/>
            <person name="Wu L."/>
            <person name="Ma J."/>
        </authorList>
    </citation>
    <scope>NUCLEOTIDE SEQUENCE [LARGE SCALE GENOMIC DNA]</scope>
    <source>
        <strain evidence="3">CGMCC 1.12849</strain>
    </source>
</reference>
<protein>
    <submittedName>
        <fullName evidence="2">Lambda exonuclease family protein</fullName>
    </submittedName>
</protein>
<dbReference type="SUPFAM" id="SSF52980">
    <property type="entry name" value="Restriction endonuclease-like"/>
    <property type="match status" value="1"/>
</dbReference>
<dbReference type="PANTHER" id="PTHR46609:SF6">
    <property type="entry name" value="EXONUCLEASE, PHAGE-TYPE_RECB, C-TERMINAL DOMAIN-CONTAINING PROTEIN-RELATED"/>
    <property type="match status" value="1"/>
</dbReference>
<dbReference type="CDD" id="cd22343">
    <property type="entry name" value="PDDEXK_lambda_exonuclease-like"/>
    <property type="match status" value="1"/>
</dbReference>
<evidence type="ECO:0000259" key="1">
    <source>
        <dbReference type="Pfam" id="PF09588"/>
    </source>
</evidence>
<accession>A0ABV9MRI8</accession>
<dbReference type="InterPro" id="IPR011604">
    <property type="entry name" value="PDDEXK-like_dom_sf"/>
</dbReference>
<comment type="caution">
    <text evidence="2">The sequence shown here is derived from an EMBL/GenBank/DDBJ whole genome shotgun (WGS) entry which is preliminary data.</text>
</comment>
<keyword evidence="3" id="KW-1185">Reference proteome</keyword>
<name>A0ABV9MRI8_9MICC</name>
<evidence type="ECO:0000313" key="3">
    <source>
        <dbReference type="Proteomes" id="UP001595884"/>
    </source>
</evidence>
<organism evidence="2 3">
    <name type="scientific">Glutamicibacter bergerei</name>
    <dbReference type="NCBI Taxonomy" id="256702"/>
    <lineage>
        <taxon>Bacteria</taxon>
        <taxon>Bacillati</taxon>
        <taxon>Actinomycetota</taxon>
        <taxon>Actinomycetes</taxon>
        <taxon>Micrococcales</taxon>
        <taxon>Micrococcaceae</taxon>
        <taxon>Glutamicibacter</taxon>
    </lineage>
</organism>
<dbReference type="InterPro" id="IPR019080">
    <property type="entry name" value="YqaJ_viral_recombinase"/>
</dbReference>
<proteinExistence type="predicted"/>
<dbReference type="Pfam" id="PF09588">
    <property type="entry name" value="YqaJ"/>
    <property type="match status" value="1"/>
</dbReference>
<dbReference type="InterPro" id="IPR011335">
    <property type="entry name" value="Restrct_endonuc-II-like"/>
</dbReference>
<dbReference type="RefSeq" id="WP_346058770.1">
    <property type="nucleotide sequence ID" value="NZ_BAAAVQ010000005.1"/>
</dbReference>
<feature type="domain" description="YqaJ viral recombinase" evidence="1">
    <location>
        <begin position="15"/>
        <end position="158"/>
    </location>
</feature>
<gene>
    <name evidence="2" type="ORF">ACFO7V_16705</name>
</gene>
<dbReference type="EMBL" id="JBHSHE010000082">
    <property type="protein sequence ID" value="MFC4717764.1"/>
    <property type="molecule type" value="Genomic_DNA"/>
</dbReference>
<keyword evidence="2" id="KW-0269">Exonuclease</keyword>